<organism evidence="1 2">
    <name type="scientific">Coprococcus ammoniilyticus</name>
    <dbReference type="NCBI Taxonomy" id="2981785"/>
    <lineage>
        <taxon>Bacteria</taxon>
        <taxon>Bacillati</taxon>
        <taxon>Bacillota</taxon>
        <taxon>Clostridia</taxon>
        <taxon>Lachnospirales</taxon>
        <taxon>Lachnospiraceae</taxon>
        <taxon>Coprococcus</taxon>
    </lineage>
</organism>
<proteinExistence type="predicted"/>
<evidence type="ECO:0000313" key="2">
    <source>
        <dbReference type="Proteomes" id="UP001482186"/>
    </source>
</evidence>
<name>A0ABV1EH31_9FIRM</name>
<protein>
    <submittedName>
        <fullName evidence="1">Uncharacterized protein</fullName>
    </submittedName>
</protein>
<keyword evidence="2" id="KW-1185">Reference proteome</keyword>
<reference evidence="1 2" key="1">
    <citation type="submission" date="2024-04" db="EMBL/GenBank/DDBJ databases">
        <title>Human intestinal bacterial collection.</title>
        <authorList>
            <person name="Pauvert C."/>
            <person name="Hitch T.C.A."/>
            <person name="Clavel T."/>
        </authorList>
    </citation>
    <scope>NUCLEOTIDE SEQUENCE [LARGE SCALE GENOMIC DNA]</scope>
    <source>
        <strain evidence="1 2">CLA-AA-H141</strain>
    </source>
</reference>
<dbReference type="EMBL" id="JBBNFM010000001">
    <property type="protein sequence ID" value="MEQ2452991.1"/>
    <property type="molecule type" value="Genomic_DNA"/>
</dbReference>
<sequence>MMVFINDSLTVVLIGDWNKLYIQPHWVASNIYEAEEIEIGVNGQGSDFEVSYRCDNVIISPGQEKVVFSVTNTDRNSLEKLSQCVNNFLTKAYTTSLIAYGINGNFIDEDGSSFAEVLDGMSDTNQILDNGYEIVTAKISRTLSKNGKKINMDSKLENARLEISFNENHSNPKEYPTFDFELLNGFIEECSEIVKGLGYELEGDE</sequence>
<comment type="caution">
    <text evidence="1">The sequence shown here is derived from an EMBL/GenBank/DDBJ whole genome shotgun (WGS) entry which is preliminary data.</text>
</comment>
<dbReference type="Proteomes" id="UP001482186">
    <property type="component" value="Unassembled WGS sequence"/>
</dbReference>
<evidence type="ECO:0000313" key="1">
    <source>
        <dbReference type="EMBL" id="MEQ2452991.1"/>
    </source>
</evidence>
<accession>A0ABV1EH31</accession>
<gene>
    <name evidence="1" type="ORF">AAAT04_02880</name>
</gene>
<dbReference type="RefSeq" id="WP_349115710.1">
    <property type="nucleotide sequence ID" value="NZ_JBBNFM010000001.1"/>
</dbReference>